<gene>
    <name evidence="1" type="ORF">SAMN05216490_3108</name>
</gene>
<dbReference type="AlphaFoldDB" id="A0A1H1ZH50"/>
<sequence>MKQNFKKIWRIPVLLSALILFGLLAALLGTGFWYWLAWAALLVPLFVICRKLWKPNSSIKENVIKN</sequence>
<keyword evidence="2" id="KW-1185">Reference proteome</keyword>
<dbReference type="Proteomes" id="UP000199679">
    <property type="component" value="Chromosome I"/>
</dbReference>
<evidence type="ECO:0000313" key="1">
    <source>
        <dbReference type="EMBL" id="SDT32963.1"/>
    </source>
</evidence>
<proteinExistence type="predicted"/>
<dbReference type="RefSeq" id="WP_091374695.1">
    <property type="nucleotide sequence ID" value="NZ_LT629740.1"/>
</dbReference>
<evidence type="ECO:0000313" key="2">
    <source>
        <dbReference type="Proteomes" id="UP000199679"/>
    </source>
</evidence>
<name>A0A1H1ZH50_MUCMA</name>
<organism evidence="1 2">
    <name type="scientific">Mucilaginibacter mallensis</name>
    <dbReference type="NCBI Taxonomy" id="652787"/>
    <lineage>
        <taxon>Bacteria</taxon>
        <taxon>Pseudomonadati</taxon>
        <taxon>Bacteroidota</taxon>
        <taxon>Sphingobacteriia</taxon>
        <taxon>Sphingobacteriales</taxon>
        <taxon>Sphingobacteriaceae</taxon>
        <taxon>Mucilaginibacter</taxon>
    </lineage>
</organism>
<accession>A0A1H1ZH50</accession>
<dbReference type="EMBL" id="LT629740">
    <property type="protein sequence ID" value="SDT32963.1"/>
    <property type="molecule type" value="Genomic_DNA"/>
</dbReference>
<dbReference type="STRING" id="652787.SAMN05216490_3108"/>
<protein>
    <submittedName>
        <fullName evidence="1">Uncharacterized protein</fullName>
    </submittedName>
</protein>
<reference evidence="1 2" key="1">
    <citation type="submission" date="2016-10" db="EMBL/GenBank/DDBJ databases">
        <authorList>
            <person name="de Groot N.N."/>
        </authorList>
    </citation>
    <scope>NUCLEOTIDE SEQUENCE [LARGE SCALE GENOMIC DNA]</scope>
    <source>
        <strain evidence="1 2">MP1X4</strain>
    </source>
</reference>